<proteinExistence type="predicted"/>
<dbReference type="AlphaFoldDB" id="X1PEQ8"/>
<comment type="caution">
    <text evidence="1">The sequence shown here is derived from an EMBL/GenBank/DDBJ whole genome shotgun (WGS) entry which is preliminary data.</text>
</comment>
<reference evidence="1" key="1">
    <citation type="journal article" date="2014" name="Front. Microbiol.">
        <title>High frequency of phylogenetically diverse reductive dehalogenase-homologous genes in deep subseafloor sedimentary metagenomes.</title>
        <authorList>
            <person name="Kawai M."/>
            <person name="Futagami T."/>
            <person name="Toyoda A."/>
            <person name="Takaki Y."/>
            <person name="Nishi S."/>
            <person name="Hori S."/>
            <person name="Arai W."/>
            <person name="Tsubouchi T."/>
            <person name="Morono Y."/>
            <person name="Uchiyama I."/>
            <person name="Ito T."/>
            <person name="Fujiyama A."/>
            <person name="Inagaki F."/>
            <person name="Takami H."/>
        </authorList>
    </citation>
    <scope>NUCLEOTIDE SEQUENCE</scope>
    <source>
        <strain evidence="1">Expedition CK06-06</strain>
    </source>
</reference>
<feature type="non-terminal residue" evidence="1">
    <location>
        <position position="1"/>
    </location>
</feature>
<protein>
    <submittedName>
        <fullName evidence="1">Uncharacterized protein</fullName>
    </submittedName>
</protein>
<dbReference type="EMBL" id="BARV01041872">
    <property type="protein sequence ID" value="GAI54812.1"/>
    <property type="molecule type" value="Genomic_DNA"/>
</dbReference>
<organism evidence="1">
    <name type="scientific">marine sediment metagenome</name>
    <dbReference type="NCBI Taxonomy" id="412755"/>
    <lineage>
        <taxon>unclassified sequences</taxon>
        <taxon>metagenomes</taxon>
        <taxon>ecological metagenomes</taxon>
    </lineage>
</organism>
<sequence length="48" mass="5683">PLGTAYCLSAYWPWLKNYYGELECGYFDYAPMQSSLWIDETMKDELGY</sequence>
<name>X1PEQ8_9ZZZZ</name>
<evidence type="ECO:0000313" key="1">
    <source>
        <dbReference type="EMBL" id="GAI54812.1"/>
    </source>
</evidence>
<gene>
    <name evidence="1" type="ORF">S06H3_63198</name>
</gene>
<accession>X1PEQ8</accession>